<dbReference type="RefSeq" id="XP_039139786.1">
    <property type="nucleotide sequence ID" value="XM_039283852.1"/>
</dbReference>
<comment type="similarity">
    <text evidence="1 5">Belongs to the aldehyde dehydrogenase family.</text>
</comment>
<dbReference type="AlphaFoldDB" id="A0AB40CLY8"/>
<dbReference type="Gene3D" id="3.40.309.10">
    <property type="entry name" value="Aldehyde Dehydrogenase, Chain A, domain 2"/>
    <property type="match status" value="1"/>
</dbReference>
<sequence length="479" mass="53925">MELVELEELLNEVRQTFKSGKTRSFSWRKRQLEGILEFLHDKEQDIFSALKQDLGKHKVEAFRDEVGVLIKSVNYALSNLKKWMASQKVRMPWAFFPSSAEVLPEPLGVVLIFSSWNFPIGLALEPLIGAISAGNVMVLKTAELAPASSDLIANVLPLYLDNKAIKIIQGGQFVGEQLLDCKWDKIFFTGSERVGRIVMTKAAKHLTPVVLELGGKCPTIVDTLSNLRDLKVAVRRIVGGKWGPCCGQACIGVDYLLVEDKFAPILIDLLKTTIKRFYIESDNISRIVNKQHFQRLCDLLNESSVRDSIAFGGSSDYETLKVEPTILVNPPLESLLMTKEIFGPLLPIITVKKIEDSIEFISERPKPLAIYAFTKNEHLKQRIIAETSSGSITFNDTMVQYACDALPFGGVGLSGFGKYHGKFSFDAFSHGKAVLRRSFLIEFVCRYPPWNDMKLHFMRCLYRFDYIGLLLMCLGLKKE</sequence>
<dbReference type="Pfam" id="PF00171">
    <property type="entry name" value="Aldedh"/>
    <property type="match status" value="1"/>
</dbReference>
<dbReference type="FunFam" id="3.40.309.10:FF:000003">
    <property type="entry name" value="Aldehyde dehydrogenase"/>
    <property type="match status" value="1"/>
</dbReference>
<dbReference type="Gene3D" id="3.40.605.10">
    <property type="entry name" value="Aldehyde Dehydrogenase, Chain A, domain 1"/>
    <property type="match status" value="1"/>
</dbReference>
<accession>A0AB40CLY8</accession>
<reference evidence="9" key="2">
    <citation type="submission" date="2025-08" db="UniProtKB">
        <authorList>
            <consortium name="RefSeq"/>
        </authorList>
    </citation>
    <scope>IDENTIFICATION</scope>
</reference>
<dbReference type="InterPro" id="IPR016161">
    <property type="entry name" value="Ald_DH/histidinol_DH"/>
</dbReference>
<protein>
    <recommendedName>
        <fullName evidence="5">Aldehyde dehydrogenase</fullName>
    </recommendedName>
</protein>
<keyword evidence="2 5" id="KW-0560">Oxidoreductase</keyword>
<reference evidence="8" key="1">
    <citation type="submission" date="2025-05" db="UniProtKB">
        <authorList>
            <consortium name="RefSeq"/>
        </authorList>
    </citation>
    <scope>NUCLEOTIDE SEQUENCE [LARGE SCALE GENOMIC DNA]</scope>
</reference>
<dbReference type="SUPFAM" id="SSF53720">
    <property type="entry name" value="ALDH-like"/>
    <property type="match status" value="1"/>
</dbReference>
<dbReference type="PANTHER" id="PTHR43570:SF17">
    <property type="entry name" value="ALDEHYDE DEHYDROGENASE FAMILY 3 MEMBER F1"/>
    <property type="match status" value="1"/>
</dbReference>
<gene>
    <name evidence="9" type="primary">LOC120277074</name>
</gene>
<comment type="catalytic activity">
    <reaction evidence="4">
        <text>an aldehyde + NAD(+) + H2O = a carboxylate + NADH + 2 H(+)</text>
        <dbReference type="Rhea" id="RHEA:16185"/>
        <dbReference type="ChEBI" id="CHEBI:15377"/>
        <dbReference type="ChEBI" id="CHEBI:15378"/>
        <dbReference type="ChEBI" id="CHEBI:17478"/>
        <dbReference type="ChEBI" id="CHEBI:29067"/>
        <dbReference type="ChEBI" id="CHEBI:57540"/>
        <dbReference type="ChEBI" id="CHEBI:57945"/>
        <dbReference type="EC" id="1.2.1.3"/>
    </reaction>
</comment>
<keyword evidence="3" id="KW-0520">NAD</keyword>
<dbReference type="GO" id="GO:0009737">
    <property type="term" value="P:response to abscisic acid"/>
    <property type="evidence" value="ECO:0007669"/>
    <property type="project" value="UniProtKB-ARBA"/>
</dbReference>
<dbReference type="FunFam" id="3.40.605.10:FF:000004">
    <property type="entry name" value="Aldehyde dehydrogenase"/>
    <property type="match status" value="1"/>
</dbReference>
<proteinExistence type="inferred from homology"/>
<feature type="active site" evidence="6">
    <location>
        <position position="250"/>
    </location>
</feature>
<evidence type="ECO:0000256" key="6">
    <source>
        <dbReference type="PIRSR" id="PIRSR036492-1"/>
    </source>
</evidence>
<dbReference type="InterPro" id="IPR012394">
    <property type="entry name" value="Aldehyde_DH_NAD(P)"/>
</dbReference>
<dbReference type="PIRSF" id="PIRSF036492">
    <property type="entry name" value="ALDH"/>
    <property type="match status" value="1"/>
</dbReference>
<dbReference type="GO" id="GO:0005737">
    <property type="term" value="C:cytoplasm"/>
    <property type="evidence" value="ECO:0007669"/>
    <property type="project" value="TreeGrafter"/>
</dbReference>
<evidence type="ECO:0000256" key="2">
    <source>
        <dbReference type="ARBA" id="ARBA00023002"/>
    </source>
</evidence>
<evidence type="ECO:0000313" key="8">
    <source>
        <dbReference type="Proteomes" id="UP001515500"/>
    </source>
</evidence>
<evidence type="ECO:0000256" key="3">
    <source>
        <dbReference type="ARBA" id="ARBA00023027"/>
    </source>
</evidence>
<feature type="active site" evidence="6">
    <location>
        <position position="212"/>
    </location>
</feature>
<dbReference type="GO" id="GO:0004029">
    <property type="term" value="F:aldehyde dehydrogenase (NAD+) activity"/>
    <property type="evidence" value="ECO:0007669"/>
    <property type="project" value="UniProtKB-EC"/>
</dbReference>
<evidence type="ECO:0000256" key="1">
    <source>
        <dbReference type="ARBA" id="ARBA00009986"/>
    </source>
</evidence>
<keyword evidence="8" id="KW-1185">Reference proteome</keyword>
<evidence type="ECO:0000313" key="9">
    <source>
        <dbReference type="RefSeq" id="XP_039139786.1"/>
    </source>
</evidence>
<evidence type="ECO:0000256" key="4">
    <source>
        <dbReference type="ARBA" id="ARBA00049194"/>
    </source>
</evidence>
<feature type="domain" description="Aldehyde dehydrogenase" evidence="7">
    <location>
        <begin position="7"/>
        <end position="434"/>
    </location>
</feature>
<name>A0AB40CLY8_DIOCR</name>
<dbReference type="PANTHER" id="PTHR43570">
    <property type="entry name" value="ALDEHYDE DEHYDROGENASE"/>
    <property type="match status" value="1"/>
</dbReference>
<evidence type="ECO:0000259" key="7">
    <source>
        <dbReference type="Pfam" id="PF00171"/>
    </source>
</evidence>
<dbReference type="InterPro" id="IPR015590">
    <property type="entry name" value="Aldehyde_DH_dom"/>
</dbReference>
<dbReference type="InterPro" id="IPR016163">
    <property type="entry name" value="Ald_DH_C"/>
</dbReference>
<organism evidence="8 9">
    <name type="scientific">Dioscorea cayennensis subsp. rotundata</name>
    <name type="common">White Guinea yam</name>
    <name type="synonym">Dioscorea rotundata</name>
    <dbReference type="NCBI Taxonomy" id="55577"/>
    <lineage>
        <taxon>Eukaryota</taxon>
        <taxon>Viridiplantae</taxon>
        <taxon>Streptophyta</taxon>
        <taxon>Embryophyta</taxon>
        <taxon>Tracheophyta</taxon>
        <taxon>Spermatophyta</taxon>
        <taxon>Magnoliopsida</taxon>
        <taxon>Liliopsida</taxon>
        <taxon>Dioscoreales</taxon>
        <taxon>Dioscoreaceae</taxon>
        <taxon>Dioscorea</taxon>
    </lineage>
</organism>
<dbReference type="GO" id="GO:0006081">
    <property type="term" value="P:aldehyde metabolic process"/>
    <property type="evidence" value="ECO:0007669"/>
    <property type="project" value="InterPro"/>
</dbReference>
<dbReference type="GeneID" id="120277074"/>
<dbReference type="Proteomes" id="UP001515500">
    <property type="component" value="Chromosome 1"/>
</dbReference>
<dbReference type="InterPro" id="IPR016162">
    <property type="entry name" value="Ald_DH_N"/>
</dbReference>
<evidence type="ECO:0000256" key="5">
    <source>
        <dbReference type="PIRNR" id="PIRNR036492"/>
    </source>
</evidence>